<dbReference type="GO" id="GO:0032580">
    <property type="term" value="C:Golgi cisterna membrane"/>
    <property type="evidence" value="ECO:0007669"/>
    <property type="project" value="UniProtKB-SubCell"/>
</dbReference>
<keyword evidence="8 20" id="KW-0812">Transmembrane</keyword>
<comment type="similarity">
    <text evidence="15 19">Belongs to the glycosyltransferase 23 family.</text>
</comment>
<comment type="catalytic activity">
    <reaction evidence="14 15">
        <text>N(4)-{beta-D-GlcNAc-(1-&gt;2)-alpha-D-Man-(1-&gt;3)-[beta-D-GlcNAc-(1-&gt;2)-alpha-D-Man-(1-&gt;6)]-beta-D-Man-(1-&gt;4)-beta-D-GlcNAc-(1-&gt;4)-beta-D-GlcNAc}-L-asparaginyl-[protein] + GDP-beta-L-fucose = an N(4)-{beta-D-GlcNAc-(1-&gt;2)-alpha-D-Man-(1-&gt;3)-[beta-D-GlcNAc-(1-&gt;2)-alpha-D-Man-(1-&gt;6)]-beta-D-Man-(1-&gt;4)-beta-D-GlcNAc-(1-&gt;4)-[alpha-L-Fuc-(1-&gt;6)]-beta-D-GlcNAc}-L-asparaginyl-[protein] + GDP + H(+)</text>
        <dbReference type="Rhea" id="RHEA:12985"/>
        <dbReference type="Rhea" id="RHEA-COMP:13526"/>
        <dbReference type="Rhea" id="RHEA-COMP:13532"/>
        <dbReference type="ChEBI" id="CHEBI:15378"/>
        <dbReference type="ChEBI" id="CHEBI:57273"/>
        <dbReference type="ChEBI" id="CHEBI:58189"/>
        <dbReference type="ChEBI" id="CHEBI:60651"/>
        <dbReference type="ChEBI" id="CHEBI:137207"/>
        <dbReference type="EC" id="2.4.1.68"/>
    </reaction>
</comment>
<sequence length="582" mass="67079">MIIIQTEMNNSSRNMSVIRQLSLLTSNWKIRIILIIWLSSTLFFIFKFASSSSNQEDTALSNRIQKAVEYVAKQTQINTELKSLVDDYISDSSFSKDKKRTFVKNVNNKLEIVSAENNVDGEPNTEYEHLRRRVKSTITEFWNYVESESKRMVGSSNPNLKEFLQLGNEHKMSLINDMNRLQEVDGFESWREKEIESLSNLVQKRLKYLQNPADCQNARKLVCRLNKGCGYGCQLHHVVYCFIMAYATERTLILKSKGWRYHKGGWEEVFEPVSDTCVDALGENHSSWPGTADTQVITLPIIDSLNPRPSYLPLAIPSDLAPRLKRIHGDPFVWWVGQFLKYLLRPTPKTKEFLDNSLTKLNFQKPIVGVHVRRTDKVGTEAAFHSLDEYMKYVDLYYDQLELIQPVPRRRVFIASDDPKVIEEAKNKYTNYDVIGDPAIAKVAAVSTRYTDSSLNGIILDIHLLSLSDYLVCTFSSQVCRVAYEIMQTFYPDASDRFKSLDDIYYYGGQNSHNREVVLTHDSKKPDQINLRKKDLIGIAGNHWNGFSKGKNERTHQLGLFPSFKVIDKVEEADFPTYKHIE</sequence>
<keyword evidence="11 15" id="KW-0333">Golgi apparatus</keyword>
<dbReference type="CDD" id="cd11300">
    <property type="entry name" value="Fut8_like"/>
    <property type="match status" value="1"/>
</dbReference>
<proteinExistence type="inferred from homology"/>
<evidence type="ECO:0000256" key="8">
    <source>
        <dbReference type="ARBA" id="ARBA00022692"/>
    </source>
</evidence>
<evidence type="ECO:0000256" key="6">
    <source>
        <dbReference type="ARBA" id="ARBA00022676"/>
    </source>
</evidence>
<dbReference type="VEuPathDB" id="VectorBase:CSON015307"/>
<dbReference type="GO" id="GO:0006487">
    <property type="term" value="P:protein N-linked glycosylation"/>
    <property type="evidence" value="ECO:0007669"/>
    <property type="project" value="TreeGrafter"/>
</dbReference>
<evidence type="ECO:0000256" key="4">
    <source>
        <dbReference type="ARBA" id="ARBA00018201"/>
    </source>
</evidence>
<keyword evidence="9" id="KW-0735">Signal-anchor</keyword>
<evidence type="ECO:0000256" key="13">
    <source>
        <dbReference type="ARBA" id="ARBA00023157"/>
    </source>
</evidence>
<dbReference type="FunFam" id="3.40.50.11350:FF:000001">
    <property type="entry name" value="Alpha-(1,6)-fucosyltransferase"/>
    <property type="match status" value="1"/>
</dbReference>
<dbReference type="InterPro" id="IPR035653">
    <property type="entry name" value="Fut8_SH3"/>
</dbReference>
<dbReference type="PROSITE" id="PS51659">
    <property type="entry name" value="GT23"/>
    <property type="match status" value="1"/>
</dbReference>
<evidence type="ECO:0000256" key="12">
    <source>
        <dbReference type="ARBA" id="ARBA00023136"/>
    </source>
</evidence>
<dbReference type="InterPro" id="IPR015827">
    <property type="entry name" value="Fut8"/>
</dbReference>
<evidence type="ECO:0000256" key="17">
    <source>
        <dbReference type="PIRSR" id="PIRSR000472-51"/>
    </source>
</evidence>
<evidence type="ECO:0000256" key="20">
    <source>
        <dbReference type="SAM" id="Phobius"/>
    </source>
</evidence>
<dbReference type="InterPro" id="IPR027350">
    <property type="entry name" value="GT23_dom"/>
</dbReference>
<keyword evidence="5" id="KW-0728">SH3 domain</keyword>
<feature type="disulfide bond" evidence="18">
    <location>
        <begin position="473"/>
        <end position="480"/>
    </location>
</feature>
<feature type="disulfide bond" evidence="18">
    <location>
        <begin position="229"/>
        <end position="233"/>
    </location>
</feature>
<name>A0A336LNK4_CULSO</name>
<evidence type="ECO:0000256" key="14">
    <source>
        <dbReference type="ARBA" id="ARBA00093238"/>
    </source>
</evidence>
<protein>
    <recommendedName>
        <fullName evidence="4 15">Alpha-(1,6)-fucosyltransferase</fullName>
        <ecNumber evidence="3 15">2.4.1.68</ecNumber>
    </recommendedName>
</protein>
<gene>
    <name evidence="22" type="primary">CSON015307</name>
</gene>
<feature type="region of interest" description="Important for donor substrate binding" evidence="16 19">
    <location>
        <begin position="373"/>
        <end position="374"/>
    </location>
</feature>
<dbReference type="Pfam" id="PF19745">
    <property type="entry name" value="FUT8_N_cat"/>
    <property type="match status" value="1"/>
</dbReference>
<dbReference type="FunFam" id="2.30.30.40:FF:000070">
    <property type="entry name" value="Alpha-(1,6)-fucosyltransferase"/>
    <property type="match status" value="1"/>
</dbReference>
<dbReference type="Gene3D" id="2.30.30.40">
    <property type="entry name" value="SH3 Domains"/>
    <property type="match status" value="1"/>
</dbReference>
<evidence type="ECO:0000256" key="9">
    <source>
        <dbReference type="ARBA" id="ARBA00022968"/>
    </source>
</evidence>
<feature type="disulfide bond" evidence="18">
    <location>
        <begin position="215"/>
        <end position="277"/>
    </location>
</feature>
<keyword evidence="12 15" id="KW-0472">Membrane</keyword>
<dbReference type="CDD" id="cd11792">
    <property type="entry name" value="SH3_Fut8"/>
    <property type="match status" value="1"/>
</dbReference>
<keyword evidence="13 18" id="KW-1015">Disulfide bond</keyword>
<comment type="subcellular location">
    <subcellularLocation>
        <location evidence="1">Golgi apparatus</location>
        <location evidence="1">Golgi stack membrane</location>
        <topology evidence="1">Single-pass type II membrane protein</topology>
    </subcellularLocation>
</comment>
<keyword evidence="10 20" id="KW-1133">Transmembrane helix</keyword>
<dbReference type="InterPro" id="IPR036028">
    <property type="entry name" value="SH3-like_dom_sf"/>
</dbReference>
<dbReference type="OMA" id="SDGYEAW"/>
<feature type="transmembrane region" description="Helical" evidence="20">
    <location>
        <begin position="28"/>
        <end position="46"/>
    </location>
</feature>
<evidence type="ECO:0000256" key="15">
    <source>
        <dbReference type="PIRNR" id="PIRNR000472"/>
    </source>
</evidence>
<dbReference type="AlphaFoldDB" id="A0A336LNK4"/>
<evidence type="ECO:0000256" key="3">
    <source>
        <dbReference type="ARBA" id="ARBA00012660"/>
    </source>
</evidence>
<dbReference type="EMBL" id="UFQT01000095">
    <property type="protein sequence ID" value="SSX19724.1"/>
    <property type="molecule type" value="Genomic_DNA"/>
</dbReference>
<accession>A0A336LNK4</accession>
<keyword evidence="7 15" id="KW-0808">Transferase</keyword>
<dbReference type="PANTHER" id="PTHR13132:SF29">
    <property type="entry name" value="ALPHA-(1,6)-FUCOSYLTRANSFERASE"/>
    <property type="match status" value="1"/>
</dbReference>
<feature type="disulfide bond" evidence="18">
    <location>
        <begin position="223"/>
        <end position="241"/>
    </location>
</feature>
<evidence type="ECO:0000256" key="19">
    <source>
        <dbReference type="PROSITE-ProRule" id="PRU00992"/>
    </source>
</evidence>
<reference evidence="22" key="1">
    <citation type="submission" date="2018-07" db="EMBL/GenBank/DDBJ databases">
        <authorList>
            <person name="Quirk P.G."/>
            <person name="Krulwich T.A."/>
        </authorList>
    </citation>
    <scope>NUCLEOTIDE SEQUENCE</scope>
</reference>
<dbReference type="PANTHER" id="PTHR13132">
    <property type="entry name" value="ALPHA- 1,6 -FUCOSYLTRANSFERASE"/>
    <property type="match status" value="1"/>
</dbReference>
<evidence type="ECO:0000313" key="22">
    <source>
        <dbReference type="EMBL" id="SSX19724.1"/>
    </source>
</evidence>
<evidence type="ECO:0000259" key="21">
    <source>
        <dbReference type="PROSITE" id="PS51659"/>
    </source>
</evidence>
<evidence type="ECO:0000256" key="16">
    <source>
        <dbReference type="PIRSR" id="PIRSR000472-50"/>
    </source>
</evidence>
<dbReference type="Gene3D" id="3.40.50.11350">
    <property type="match status" value="1"/>
</dbReference>
<evidence type="ECO:0000256" key="5">
    <source>
        <dbReference type="ARBA" id="ARBA00022443"/>
    </source>
</evidence>
<feature type="short sequence motif" description="SH3-binding" evidence="17">
    <location>
        <begin position="307"/>
        <end position="313"/>
    </location>
</feature>
<evidence type="ECO:0000256" key="11">
    <source>
        <dbReference type="ARBA" id="ARBA00023034"/>
    </source>
</evidence>
<dbReference type="GO" id="GO:0008424">
    <property type="term" value="F:glycoprotein 6-alpha-L-fucosyltransferase activity"/>
    <property type="evidence" value="ECO:0007669"/>
    <property type="project" value="UniProtKB-EC"/>
</dbReference>
<evidence type="ECO:0000256" key="2">
    <source>
        <dbReference type="ARBA" id="ARBA00004922"/>
    </source>
</evidence>
<dbReference type="UniPathway" id="UPA00378"/>
<organism evidence="22">
    <name type="scientific">Culicoides sonorensis</name>
    <name type="common">Biting midge</name>
    <dbReference type="NCBI Taxonomy" id="179676"/>
    <lineage>
        <taxon>Eukaryota</taxon>
        <taxon>Metazoa</taxon>
        <taxon>Ecdysozoa</taxon>
        <taxon>Arthropoda</taxon>
        <taxon>Hexapoda</taxon>
        <taxon>Insecta</taxon>
        <taxon>Pterygota</taxon>
        <taxon>Neoptera</taxon>
        <taxon>Endopterygota</taxon>
        <taxon>Diptera</taxon>
        <taxon>Nematocera</taxon>
        <taxon>Chironomoidea</taxon>
        <taxon>Ceratopogonidae</taxon>
        <taxon>Ceratopogoninae</taxon>
        <taxon>Culicoides</taxon>
        <taxon>Monoculicoides</taxon>
    </lineage>
</organism>
<dbReference type="Gene3D" id="1.10.287.1060">
    <property type="entry name" value="ESAT-6-like"/>
    <property type="match status" value="1"/>
</dbReference>
<feature type="domain" description="GT23" evidence="21">
    <location>
        <begin position="217"/>
        <end position="501"/>
    </location>
</feature>
<dbReference type="InterPro" id="IPR045573">
    <property type="entry name" value="Fut8_N_cat"/>
</dbReference>
<dbReference type="EC" id="2.4.1.68" evidence="3 15"/>
<evidence type="ECO:0000256" key="7">
    <source>
        <dbReference type="ARBA" id="ARBA00022679"/>
    </source>
</evidence>
<evidence type="ECO:0000256" key="1">
    <source>
        <dbReference type="ARBA" id="ARBA00004447"/>
    </source>
</evidence>
<dbReference type="PIRSF" id="PIRSF000472">
    <property type="entry name" value="Alpha1_6FUT_euk"/>
    <property type="match status" value="1"/>
</dbReference>
<evidence type="ECO:0000256" key="18">
    <source>
        <dbReference type="PIRSR" id="PIRSR000472-52"/>
    </source>
</evidence>
<dbReference type="SUPFAM" id="SSF50044">
    <property type="entry name" value="SH3-domain"/>
    <property type="match status" value="1"/>
</dbReference>
<comment type="pathway">
    <text evidence="2 15">Protein modification; protein glycosylation.</text>
</comment>
<comment type="function">
    <text evidence="15">Catalyzes the addition of fucose in alpha 1-6 linkage to the first GlcNAc residue, next to the peptide chains in N-glycans.</text>
</comment>
<evidence type="ECO:0000256" key="10">
    <source>
        <dbReference type="ARBA" id="ARBA00022989"/>
    </source>
</evidence>
<keyword evidence="6 15" id="KW-0328">Glycosyltransferase</keyword>